<dbReference type="AlphaFoldDB" id="A0A944GSC6"/>
<feature type="compositionally biased region" description="Basic and acidic residues" evidence="1">
    <location>
        <begin position="104"/>
        <end position="113"/>
    </location>
</feature>
<comment type="caution">
    <text evidence="2">The sequence shown here is derived from an EMBL/GenBank/DDBJ whole genome shotgun (WGS) entry which is preliminary data.</text>
</comment>
<proteinExistence type="predicted"/>
<sequence length="113" mass="12258">MTVEGGDDGRGRRKALTHTVENNPSFVIVGLVPAIQIATPQSMEEWILGTRPRMTPMGMASLTSLSMPSRTSAAKIRDPVHRNLTAHADATAFTGSLPAQGKQRRQDLRPLPE</sequence>
<organism evidence="2 3">
    <name type="scientific">Roseibium polysiphoniae</name>
    <dbReference type="NCBI Taxonomy" id="2571221"/>
    <lineage>
        <taxon>Bacteria</taxon>
        <taxon>Pseudomonadati</taxon>
        <taxon>Pseudomonadota</taxon>
        <taxon>Alphaproteobacteria</taxon>
        <taxon>Hyphomicrobiales</taxon>
        <taxon>Stappiaceae</taxon>
        <taxon>Roseibium</taxon>
    </lineage>
</organism>
<name>A0A944GSC6_9HYPH</name>
<accession>A0A944GSC6</accession>
<gene>
    <name evidence="2" type="ORF">DYI23_07985</name>
</gene>
<evidence type="ECO:0000313" key="3">
    <source>
        <dbReference type="Proteomes" id="UP000705379"/>
    </source>
</evidence>
<feature type="region of interest" description="Disordered" evidence="1">
    <location>
        <begin position="89"/>
        <end position="113"/>
    </location>
</feature>
<reference evidence="2" key="2">
    <citation type="journal article" date="2021" name="Microorganisms">
        <title>Bacterial Dimethylsulfoniopropionate Biosynthesis in the East China Sea.</title>
        <authorList>
            <person name="Liu J."/>
            <person name="Zhang Y."/>
            <person name="Liu J."/>
            <person name="Zhong H."/>
            <person name="Williams B.T."/>
            <person name="Zheng Y."/>
            <person name="Curson A.R.J."/>
            <person name="Sun C."/>
            <person name="Sun H."/>
            <person name="Song D."/>
            <person name="Wagner Mackenzie B."/>
            <person name="Bermejo Martinez A."/>
            <person name="Todd J.D."/>
            <person name="Zhang X.H."/>
        </authorList>
    </citation>
    <scope>NUCLEOTIDE SEQUENCE</scope>
    <source>
        <strain evidence="2">AESS21</strain>
    </source>
</reference>
<evidence type="ECO:0000256" key="1">
    <source>
        <dbReference type="SAM" id="MobiDB-lite"/>
    </source>
</evidence>
<protein>
    <submittedName>
        <fullName evidence="2">Uncharacterized protein</fullName>
    </submittedName>
</protein>
<evidence type="ECO:0000313" key="2">
    <source>
        <dbReference type="EMBL" id="MBS8260154.1"/>
    </source>
</evidence>
<reference evidence="2" key="1">
    <citation type="submission" date="2018-08" db="EMBL/GenBank/DDBJ databases">
        <authorList>
            <person name="Jin W."/>
            <person name="Wang H."/>
            <person name="Yang Y."/>
            <person name="Li M."/>
            <person name="Liu J."/>
        </authorList>
    </citation>
    <scope>NUCLEOTIDE SEQUENCE</scope>
    <source>
        <strain evidence="2">AESS21</strain>
    </source>
</reference>
<dbReference type="Proteomes" id="UP000705379">
    <property type="component" value="Unassembled WGS sequence"/>
</dbReference>
<dbReference type="EMBL" id="QTKU01000002">
    <property type="protein sequence ID" value="MBS8260154.1"/>
    <property type="molecule type" value="Genomic_DNA"/>
</dbReference>